<name>A0A3M7P297_BRAPC</name>
<keyword evidence="7" id="KW-1185">Reference proteome</keyword>
<evidence type="ECO:0000313" key="7">
    <source>
        <dbReference type="Proteomes" id="UP000276133"/>
    </source>
</evidence>
<dbReference type="Pfam" id="PF02816">
    <property type="entry name" value="Alpha_kinase"/>
    <property type="match status" value="1"/>
</dbReference>
<dbReference type="InterPro" id="IPR011009">
    <property type="entry name" value="Kinase-like_dom_sf"/>
</dbReference>
<feature type="non-terminal residue" evidence="6">
    <location>
        <position position="1"/>
    </location>
</feature>
<feature type="domain" description="Alpha-type protein kinase" evidence="5">
    <location>
        <begin position="243"/>
        <end position="525"/>
    </location>
</feature>
<sequence>KKKCVKSILKNFSLTDPIEKKVSFIDEKESKNLCQFKPPTLTNEQECIDPFENEMLLISGCKSLEDLEKIKCQLKDEYNQIQQCKDKNLDYNEQLEKFSLKLDLVEQIKFELEQKLILDRKIETEKKITKDNVLARENLFDKLINHAVDLFILIDFQLPSKPYDLLNSIKQFLQSISYQKIRIALSWQNDTHQIIIDFFENQTSIEDLNYSRIDENFCNIFDNLRWNKDSINCCLYFHIWNCNHDYLSTKWNKNWIFPIKMNVGDKNFEMKFVKKMSKNYLDGALQHFRMKKIFQDLFVLKRNNLSRLNQKNAQLMENRKFFVVDDLRYPSASKSQICLKISSSEMVESHQIILAEKKKKFTELFNSNSKRMWIELFPKMKINWQFKNIYETTFYYVDLFNGLFGQVKISMGETMFFYDSLSKETWYANVFENSLEKKEINTSFLKNNICQAFMHFCFIHSGTELIIFDLGPKVLKDDCVQFTEPVIQTKSYNINKYSQADLGKNGIEFFFFKKHRCNHLCEKFI</sequence>
<keyword evidence="4" id="KW-0175">Coiled coil</keyword>
<evidence type="ECO:0000256" key="4">
    <source>
        <dbReference type="SAM" id="Coils"/>
    </source>
</evidence>
<dbReference type="EMBL" id="REGN01013995">
    <property type="protein sequence ID" value="RMZ93206.1"/>
    <property type="molecule type" value="Genomic_DNA"/>
</dbReference>
<keyword evidence="2" id="KW-0808">Transferase</keyword>
<comment type="caution">
    <text evidence="6">The sequence shown here is derived from an EMBL/GenBank/DDBJ whole genome shotgun (WGS) entry which is preliminary data.</text>
</comment>
<dbReference type="SUPFAM" id="SSF56112">
    <property type="entry name" value="Protein kinase-like (PK-like)"/>
    <property type="match status" value="1"/>
</dbReference>
<evidence type="ECO:0000256" key="1">
    <source>
        <dbReference type="ARBA" id="ARBA00022527"/>
    </source>
</evidence>
<dbReference type="GO" id="GO:0005524">
    <property type="term" value="F:ATP binding"/>
    <property type="evidence" value="ECO:0007669"/>
    <property type="project" value="InterPro"/>
</dbReference>
<dbReference type="GO" id="GO:0004674">
    <property type="term" value="F:protein serine/threonine kinase activity"/>
    <property type="evidence" value="ECO:0007669"/>
    <property type="project" value="UniProtKB-KW"/>
</dbReference>
<evidence type="ECO:0000256" key="3">
    <source>
        <dbReference type="ARBA" id="ARBA00022777"/>
    </source>
</evidence>
<protein>
    <recommendedName>
        <fullName evidence="5">Alpha-type protein kinase domain-containing protein</fullName>
    </recommendedName>
</protein>
<evidence type="ECO:0000259" key="5">
    <source>
        <dbReference type="PROSITE" id="PS51158"/>
    </source>
</evidence>
<reference evidence="6 7" key="1">
    <citation type="journal article" date="2018" name="Sci. Rep.">
        <title>Genomic signatures of local adaptation to the degree of environmental predictability in rotifers.</title>
        <authorList>
            <person name="Franch-Gras L."/>
            <person name="Hahn C."/>
            <person name="Garcia-Roger E.M."/>
            <person name="Carmona M.J."/>
            <person name="Serra M."/>
            <person name="Gomez A."/>
        </authorList>
    </citation>
    <scope>NUCLEOTIDE SEQUENCE [LARGE SCALE GENOMIC DNA]</scope>
    <source>
        <strain evidence="6">HYR1</strain>
    </source>
</reference>
<proteinExistence type="predicted"/>
<keyword evidence="1" id="KW-0723">Serine/threonine-protein kinase</keyword>
<feature type="coiled-coil region" evidence="4">
    <location>
        <begin position="67"/>
        <end position="101"/>
    </location>
</feature>
<evidence type="ECO:0000256" key="2">
    <source>
        <dbReference type="ARBA" id="ARBA00022679"/>
    </source>
</evidence>
<dbReference type="InterPro" id="IPR004166">
    <property type="entry name" value="a-kinase_dom"/>
</dbReference>
<keyword evidence="3" id="KW-0418">Kinase</keyword>
<dbReference type="PROSITE" id="PS51158">
    <property type="entry name" value="ALPHA_KINASE"/>
    <property type="match status" value="1"/>
</dbReference>
<dbReference type="AlphaFoldDB" id="A0A3M7P297"/>
<dbReference type="Proteomes" id="UP000276133">
    <property type="component" value="Unassembled WGS sequence"/>
</dbReference>
<dbReference type="Gene3D" id="3.20.200.10">
    <property type="entry name" value="MHCK/EF2 kinase"/>
    <property type="match status" value="1"/>
</dbReference>
<evidence type="ECO:0000313" key="6">
    <source>
        <dbReference type="EMBL" id="RMZ93206.1"/>
    </source>
</evidence>
<organism evidence="6 7">
    <name type="scientific">Brachionus plicatilis</name>
    <name type="common">Marine rotifer</name>
    <name type="synonym">Brachionus muelleri</name>
    <dbReference type="NCBI Taxonomy" id="10195"/>
    <lineage>
        <taxon>Eukaryota</taxon>
        <taxon>Metazoa</taxon>
        <taxon>Spiralia</taxon>
        <taxon>Gnathifera</taxon>
        <taxon>Rotifera</taxon>
        <taxon>Eurotatoria</taxon>
        <taxon>Monogononta</taxon>
        <taxon>Pseudotrocha</taxon>
        <taxon>Ploima</taxon>
        <taxon>Brachionidae</taxon>
        <taxon>Brachionus</taxon>
    </lineage>
</organism>
<accession>A0A3M7P297</accession>
<gene>
    <name evidence="6" type="ORF">BpHYR1_044894</name>
</gene>